<evidence type="ECO:0000256" key="9">
    <source>
        <dbReference type="PROSITE-ProRule" id="PRU01032"/>
    </source>
</evidence>
<gene>
    <name evidence="12" type="ORF">EVG20_g5955</name>
</gene>
<evidence type="ECO:0000256" key="10">
    <source>
        <dbReference type="SAM" id="SignalP"/>
    </source>
</evidence>
<keyword evidence="3" id="KW-0645">Protease</keyword>
<feature type="signal peptide" evidence="10">
    <location>
        <begin position="1"/>
        <end position="17"/>
    </location>
</feature>
<comment type="cofactor">
    <cofactor evidence="1">
        <name>Ca(2+)</name>
        <dbReference type="ChEBI" id="CHEBI:29108"/>
    </cofactor>
</comment>
<dbReference type="OrthoDB" id="409122at2759"/>
<dbReference type="SMART" id="SM00944">
    <property type="entry name" value="Pro-kuma_activ"/>
    <property type="match status" value="1"/>
</dbReference>
<dbReference type="SUPFAM" id="SSF52743">
    <property type="entry name" value="Subtilisin-like"/>
    <property type="match status" value="1"/>
</dbReference>
<feature type="domain" description="Peptidase S53" evidence="11">
    <location>
        <begin position="211"/>
        <end position="500"/>
    </location>
</feature>
<evidence type="ECO:0000256" key="1">
    <source>
        <dbReference type="ARBA" id="ARBA00001913"/>
    </source>
</evidence>
<dbReference type="AlphaFoldDB" id="A0A4Y9YQH5"/>
<keyword evidence="8" id="KW-0865">Zymogen</keyword>
<feature type="chain" id="PRO_5021272642" description="Peptidase S53 domain-containing protein" evidence="10">
    <location>
        <begin position="18"/>
        <end position="500"/>
    </location>
</feature>
<sequence>MILLPIFVTGLLSFALAFPQRKSLMSIQERRDRAPDGYTRNVITPADHILQLHIALVQNDSKGPEDKLYSVSTPGSPDYGRHLSKEQVEAFVAPKPESISAVHSWLSSHAISAEAISPAGNWLSINITVDQANAFLDAEFSTFTHQTTGKQAVRTLSYSVPADLKAHLSFVHPTVASPIESVGSPVVVSKSKKQATLTSSSPAADYICAEEFTSTCAQDMYGIPATTAKQTSNRIAISGFGDQWASQSDVQIFAGIYHPDLYNATFSVELVDGGINNQDSPGDEAAFLLNSCPSVRTTKTASTDSDILNTLLNEDDTPNILTTSYSFDEPDLPFSIANALCNAYAQLGARGTGDGGVGGGASGTDCTTFVPTFPSTCPFVTSVGGTDIFDSETGAAFSGGGFSNIFPIPSYQAADVASYLKSVVNANNGLFNVSGRAFPDISARATSYQIIVDSLFALLNDELISAGATRVFGSADLCEQESINGYYDWNESRMRDEWLQ</sequence>
<evidence type="ECO:0000256" key="7">
    <source>
        <dbReference type="ARBA" id="ARBA00022837"/>
    </source>
</evidence>
<comment type="caution">
    <text evidence="9">Lacks conserved residue(s) required for the propagation of feature annotation.</text>
</comment>
<dbReference type="SUPFAM" id="SSF54897">
    <property type="entry name" value="Protease propeptides/inhibitors"/>
    <property type="match status" value="1"/>
</dbReference>
<dbReference type="InterPro" id="IPR036852">
    <property type="entry name" value="Peptidase_S8/S53_dom_sf"/>
</dbReference>
<dbReference type="CDD" id="cd11377">
    <property type="entry name" value="Pro-peptidase_S53"/>
    <property type="match status" value="1"/>
</dbReference>
<dbReference type="PROSITE" id="PS51695">
    <property type="entry name" value="SEDOLISIN"/>
    <property type="match status" value="1"/>
</dbReference>
<dbReference type="Proteomes" id="UP000298327">
    <property type="component" value="Unassembled WGS sequence"/>
</dbReference>
<evidence type="ECO:0000313" key="13">
    <source>
        <dbReference type="Proteomes" id="UP000298327"/>
    </source>
</evidence>
<dbReference type="GO" id="GO:0005576">
    <property type="term" value="C:extracellular region"/>
    <property type="evidence" value="ECO:0007669"/>
    <property type="project" value="UniProtKB-SubCell"/>
</dbReference>
<dbReference type="PANTHER" id="PTHR14218:SF15">
    <property type="entry name" value="TRIPEPTIDYL-PEPTIDASE 1"/>
    <property type="match status" value="1"/>
</dbReference>
<evidence type="ECO:0000256" key="2">
    <source>
        <dbReference type="ARBA" id="ARBA00004239"/>
    </source>
</evidence>
<evidence type="ECO:0000256" key="4">
    <source>
        <dbReference type="ARBA" id="ARBA00022723"/>
    </source>
</evidence>
<dbReference type="GO" id="GO:0004252">
    <property type="term" value="F:serine-type endopeptidase activity"/>
    <property type="evidence" value="ECO:0007669"/>
    <property type="project" value="InterPro"/>
</dbReference>
<evidence type="ECO:0000256" key="3">
    <source>
        <dbReference type="ARBA" id="ARBA00022670"/>
    </source>
</evidence>
<evidence type="ECO:0000256" key="6">
    <source>
        <dbReference type="ARBA" id="ARBA00022825"/>
    </source>
</evidence>
<accession>A0A4Y9YQH5</accession>
<keyword evidence="5" id="KW-0378">Hydrolase</keyword>
<organism evidence="12 13">
    <name type="scientific">Dentipellis fragilis</name>
    <dbReference type="NCBI Taxonomy" id="205917"/>
    <lineage>
        <taxon>Eukaryota</taxon>
        <taxon>Fungi</taxon>
        <taxon>Dikarya</taxon>
        <taxon>Basidiomycota</taxon>
        <taxon>Agaricomycotina</taxon>
        <taxon>Agaricomycetes</taxon>
        <taxon>Russulales</taxon>
        <taxon>Hericiaceae</taxon>
        <taxon>Dentipellis</taxon>
    </lineage>
</organism>
<dbReference type="PANTHER" id="PTHR14218">
    <property type="entry name" value="PROTEASE S8 TRIPEPTIDYL PEPTIDASE I CLN2"/>
    <property type="match status" value="1"/>
</dbReference>
<dbReference type="GO" id="GO:0008240">
    <property type="term" value="F:tripeptidyl-peptidase activity"/>
    <property type="evidence" value="ECO:0007669"/>
    <property type="project" value="TreeGrafter"/>
</dbReference>
<comment type="subcellular location">
    <subcellularLocation>
        <location evidence="2">Secreted</location>
        <location evidence="2">Extracellular space</location>
    </subcellularLocation>
</comment>
<keyword evidence="10" id="KW-0732">Signal</keyword>
<dbReference type="STRING" id="205917.A0A4Y9YQH5"/>
<dbReference type="EMBL" id="SEOQ01000374">
    <property type="protein sequence ID" value="TFY64402.1"/>
    <property type="molecule type" value="Genomic_DNA"/>
</dbReference>
<name>A0A4Y9YQH5_9AGAM</name>
<dbReference type="GO" id="GO:0006508">
    <property type="term" value="P:proteolysis"/>
    <property type="evidence" value="ECO:0007669"/>
    <property type="project" value="UniProtKB-KW"/>
</dbReference>
<reference evidence="12 13" key="1">
    <citation type="submission" date="2019-02" db="EMBL/GenBank/DDBJ databases">
        <title>Genome sequencing of the rare red list fungi Dentipellis fragilis.</title>
        <authorList>
            <person name="Buettner E."/>
            <person name="Kellner H."/>
        </authorList>
    </citation>
    <scope>NUCLEOTIDE SEQUENCE [LARGE SCALE GENOMIC DNA]</scope>
    <source>
        <strain evidence="12 13">DSM 105465</strain>
    </source>
</reference>
<dbReference type="Pfam" id="PF09286">
    <property type="entry name" value="Pro-kuma_activ"/>
    <property type="match status" value="1"/>
</dbReference>
<dbReference type="InterPro" id="IPR030400">
    <property type="entry name" value="Sedolisin_dom"/>
</dbReference>
<dbReference type="InterPro" id="IPR050819">
    <property type="entry name" value="Tripeptidyl-peptidase_I"/>
</dbReference>
<dbReference type="Gene3D" id="3.40.50.200">
    <property type="entry name" value="Peptidase S8/S53 domain"/>
    <property type="match status" value="1"/>
</dbReference>
<evidence type="ECO:0000256" key="8">
    <source>
        <dbReference type="ARBA" id="ARBA00023145"/>
    </source>
</evidence>
<evidence type="ECO:0000256" key="5">
    <source>
        <dbReference type="ARBA" id="ARBA00022801"/>
    </source>
</evidence>
<protein>
    <recommendedName>
        <fullName evidence="11">Peptidase S53 domain-containing protein</fullName>
    </recommendedName>
</protein>
<comment type="caution">
    <text evidence="12">The sequence shown here is derived from an EMBL/GenBank/DDBJ whole genome shotgun (WGS) entry which is preliminary data.</text>
</comment>
<evidence type="ECO:0000313" key="12">
    <source>
        <dbReference type="EMBL" id="TFY64402.1"/>
    </source>
</evidence>
<dbReference type="GO" id="GO:0046872">
    <property type="term" value="F:metal ion binding"/>
    <property type="evidence" value="ECO:0007669"/>
    <property type="project" value="UniProtKB-KW"/>
</dbReference>
<keyword evidence="13" id="KW-1185">Reference proteome</keyword>
<proteinExistence type="predicted"/>
<keyword evidence="4" id="KW-0479">Metal-binding</keyword>
<evidence type="ECO:0000259" key="11">
    <source>
        <dbReference type="PROSITE" id="PS51695"/>
    </source>
</evidence>
<keyword evidence="6" id="KW-0720">Serine protease</keyword>
<keyword evidence="7" id="KW-0106">Calcium</keyword>
<dbReference type="InterPro" id="IPR015366">
    <property type="entry name" value="S53_propep"/>
</dbReference>